<feature type="domain" description="GGDEF" evidence="3">
    <location>
        <begin position="54"/>
        <end position="186"/>
    </location>
</feature>
<reference evidence="4 5" key="1">
    <citation type="journal article" date="2021" name="Sci. Rep.">
        <title>The distribution of antibiotic resistance genes in chicken gut microbiota commensals.</title>
        <authorList>
            <person name="Juricova H."/>
            <person name="Matiasovicova J."/>
            <person name="Kubasova T."/>
            <person name="Cejkova D."/>
            <person name="Rychlik I."/>
        </authorList>
    </citation>
    <scope>NUCLEOTIDE SEQUENCE [LARGE SCALE GENOMIC DNA]</scope>
    <source>
        <strain evidence="4 5">An431b</strain>
    </source>
</reference>
<dbReference type="PROSITE" id="PS50112">
    <property type="entry name" value="PAS"/>
    <property type="match status" value="1"/>
</dbReference>
<dbReference type="RefSeq" id="WP_205133505.1">
    <property type="nucleotide sequence ID" value="NZ_JACSNT010000006.1"/>
</dbReference>
<dbReference type="InterPro" id="IPR050706">
    <property type="entry name" value="Cyclic-di-GMP_PDE-like"/>
</dbReference>
<dbReference type="Pfam" id="PF00990">
    <property type="entry name" value="GGDEF"/>
    <property type="match status" value="1"/>
</dbReference>
<dbReference type="Gene3D" id="3.20.20.450">
    <property type="entry name" value="EAL domain"/>
    <property type="match status" value="1"/>
</dbReference>
<dbReference type="InterPro" id="IPR000160">
    <property type="entry name" value="GGDEF_dom"/>
</dbReference>
<dbReference type="SMART" id="SM00091">
    <property type="entry name" value="PAS"/>
    <property type="match status" value="2"/>
</dbReference>
<dbReference type="Gene3D" id="3.30.450.20">
    <property type="entry name" value="PAS domain"/>
    <property type="match status" value="2"/>
</dbReference>
<dbReference type="Proteomes" id="UP000729290">
    <property type="component" value="Unassembled WGS sequence"/>
</dbReference>
<dbReference type="NCBIfam" id="TIGR00229">
    <property type="entry name" value="sensory_box"/>
    <property type="match status" value="1"/>
</dbReference>
<dbReference type="SUPFAM" id="SSF55781">
    <property type="entry name" value="GAF domain-like"/>
    <property type="match status" value="1"/>
</dbReference>
<dbReference type="PANTHER" id="PTHR33121">
    <property type="entry name" value="CYCLIC DI-GMP PHOSPHODIESTERASE PDEF"/>
    <property type="match status" value="1"/>
</dbReference>
<dbReference type="InterPro" id="IPR035965">
    <property type="entry name" value="PAS-like_dom_sf"/>
</dbReference>
<dbReference type="EMBL" id="JACSNV010000005">
    <property type="protein sequence ID" value="MBM6877463.1"/>
    <property type="molecule type" value="Genomic_DNA"/>
</dbReference>
<dbReference type="SMART" id="SM00267">
    <property type="entry name" value="GGDEF"/>
    <property type="match status" value="1"/>
</dbReference>
<dbReference type="Pfam" id="PF08447">
    <property type="entry name" value="PAS_3"/>
    <property type="match status" value="1"/>
</dbReference>
<dbReference type="SUPFAM" id="SSF141868">
    <property type="entry name" value="EAL domain-like"/>
    <property type="match status" value="1"/>
</dbReference>
<dbReference type="SUPFAM" id="SSF55785">
    <property type="entry name" value="PYP-like sensor domain (PAS domain)"/>
    <property type="match status" value="2"/>
</dbReference>
<feature type="domain" description="EAL" evidence="2">
    <location>
        <begin position="1104"/>
        <end position="1359"/>
    </location>
</feature>
<proteinExistence type="predicted"/>
<dbReference type="SMART" id="SM00052">
    <property type="entry name" value="EAL"/>
    <property type="match status" value="1"/>
</dbReference>
<dbReference type="PROSITE" id="PS50883">
    <property type="entry name" value="EAL"/>
    <property type="match status" value="1"/>
</dbReference>
<accession>A0ABS2GA72</accession>
<comment type="caution">
    <text evidence="4">The sequence shown here is derived from an EMBL/GenBank/DDBJ whole genome shotgun (WGS) entry which is preliminary data.</text>
</comment>
<evidence type="ECO:0000259" key="3">
    <source>
        <dbReference type="PROSITE" id="PS50887"/>
    </source>
</evidence>
<evidence type="ECO:0000313" key="4">
    <source>
        <dbReference type="EMBL" id="MBM6877463.1"/>
    </source>
</evidence>
<dbReference type="PANTHER" id="PTHR33121:SF70">
    <property type="entry name" value="SIGNALING PROTEIN YKOW"/>
    <property type="match status" value="1"/>
</dbReference>
<feature type="domain" description="GGDEF" evidence="3">
    <location>
        <begin position="981"/>
        <end position="1106"/>
    </location>
</feature>
<dbReference type="NCBIfam" id="TIGR00254">
    <property type="entry name" value="GGDEF"/>
    <property type="match status" value="1"/>
</dbReference>
<protein>
    <submittedName>
        <fullName evidence="4">EAL domain-containing protein</fullName>
    </submittedName>
</protein>
<dbReference type="CDD" id="cd00130">
    <property type="entry name" value="PAS"/>
    <property type="match status" value="1"/>
</dbReference>
<dbReference type="InterPro" id="IPR000014">
    <property type="entry name" value="PAS"/>
</dbReference>
<organism evidence="4 5">
    <name type="scientific">Anaerotignum lactatifermentans</name>
    <dbReference type="NCBI Taxonomy" id="160404"/>
    <lineage>
        <taxon>Bacteria</taxon>
        <taxon>Bacillati</taxon>
        <taxon>Bacillota</taxon>
        <taxon>Clostridia</taxon>
        <taxon>Lachnospirales</taxon>
        <taxon>Anaerotignaceae</taxon>
        <taxon>Anaerotignum</taxon>
    </lineage>
</organism>
<feature type="domain" description="PAS" evidence="1">
    <location>
        <begin position="201"/>
        <end position="274"/>
    </location>
</feature>
<dbReference type="InterPro" id="IPR043128">
    <property type="entry name" value="Rev_trsase/Diguanyl_cyclase"/>
</dbReference>
<dbReference type="SUPFAM" id="SSF55073">
    <property type="entry name" value="Nucleotide cyclase"/>
    <property type="match status" value="2"/>
</dbReference>
<evidence type="ECO:0000259" key="1">
    <source>
        <dbReference type="PROSITE" id="PS50112"/>
    </source>
</evidence>
<evidence type="ECO:0000313" key="5">
    <source>
        <dbReference type="Proteomes" id="UP000729290"/>
    </source>
</evidence>
<dbReference type="InterPro" id="IPR001633">
    <property type="entry name" value="EAL_dom"/>
</dbReference>
<dbReference type="InterPro" id="IPR013655">
    <property type="entry name" value="PAS_fold_3"/>
</dbReference>
<keyword evidence="5" id="KW-1185">Reference proteome</keyword>
<sequence>MTENNQIKPISPALRHQFEELRERASKDALSGLLNRGTMETYIQQRLSSMKQGDVCALFIIDMDNFKQVNDTLGHQAGDEAIRRSARILSSLFRAKDIVGRLGGDEFIVFLSGQFSEKLVRKKAQEICEQMQMVLGGTPSVTLTASVGGYIASGSGLHFDNLYQSADLALYKAKKNGKNCFFIKYGATVSASAAEDHLPVNTISLSSLLEHMDSGVALVEMGEAPQLIYVSPSFCRILGADPQNYLLPQPLSSLVHPDDWVALEQALRDGVMKNISTEYTNRVSADGETWLWWHVRATKIDYNNPYPVLLVTATDISSFKENEQRLQAVNERLQSAFEQTTQGMWEVNLTSRTVTLFGYFHADDPSQVMQEPFPDFLITNGVVHPNSVPRFQEFAEDLLNGRTQGYGNFILQYQDTDCYGWAALSYRMLYDDAGRAVKAVGIIEKLPTEFAGQEPKTNLSLFFPAALSPYMISGLQANLTMDTVQEFWLEGKDLTAQAMEHNCSDLLRKGEEKIFRSDDKQALSRFFNKEQLIALYGQKEQWISLKYRRIDGGGNIRWVNHIIHLFQDPLTHDIYLFACLMQYDQRNHWETELGINPVYDQITGLYDRATTRAMIEFQIRKGGTYPCAMAMIQLGGMEQLYTEHGSAMNQLRHDLTVALSSALGPACIVGQYSRSQLLVFFPAMTSPEIIKQQLEDAFSFVRMALADKEDLRSMRFVAGIVCASMEKADYPAMVTQAIQLCQLWHNMASDTVTFSQENDDWGWNELQFSSKDDQVTLGRTEMDRPLSEPEKDVALQCVSAMLTSNSLESSIHSVLNYIGNYYQADRVYVLALAENRHVVTMPFEWTSPRKPSIQQAVSGMLVERFPILKRCLEERLPLFLTRSTPLSSRNASSTLNEWHFTVLPFLEKDVVIGFLCIENPKVHPMDAALFTTLIPYIVGEQNRFHTRIQIPGDASSVFLSEMPNLQAYMNVIYSLNSDSYSSLGAICLDIPNLSSINSTQGFEYGSKLLWYVSKTLADIFGHSFIFRTWDAEFVALCPDITRQVFLGRCTRLRSALQRRYPKDLRIGHSWSDGIFDGKTLVNEARAIMRCAPVEDTPKLRSALLQEGLENVADAVRLGRFTIFLQPKIHMITGELLGAEALVRGLDEAGNLITPDRFIGEMEKNGDIRALDLFVLNQTLSTMDRWRREGRPATRISVNFSRFTLFDPTVLASVLAIQSRYTQLPQDLLELEVTEHGINVESQSLSDIIDRFRELGIRFALDDFGSAYSNLSIFTNVKFDCVKLDRSLISQLADNPRGRMLVRDLVDICHSSNMLCVAEGVETQAQISILTDAGCACAQGFFFDRPMPVQQFEEKYLRPIQKDRGI</sequence>
<gene>
    <name evidence="4" type="ORF">H9X83_04755</name>
</gene>
<dbReference type="Pfam" id="PF00563">
    <property type="entry name" value="EAL"/>
    <property type="match status" value="1"/>
</dbReference>
<dbReference type="Gene3D" id="3.30.70.270">
    <property type="match status" value="3"/>
</dbReference>
<evidence type="ECO:0000259" key="2">
    <source>
        <dbReference type="PROSITE" id="PS50883"/>
    </source>
</evidence>
<dbReference type="InterPro" id="IPR035919">
    <property type="entry name" value="EAL_sf"/>
</dbReference>
<dbReference type="InterPro" id="IPR029787">
    <property type="entry name" value="Nucleotide_cyclase"/>
</dbReference>
<dbReference type="CDD" id="cd01948">
    <property type="entry name" value="EAL"/>
    <property type="match status" value="1"/>
</dbReference>
<dbReference type="PROSITE" id="PS50887">
    <property type="entry name" value="GGDEF"/>
    <property type="match status" value="2"/>
</dbReference>
<dbReference type="CDD" id="cd01949">
    <property type="entry name" value="GGDEF"/>
    <property type="match status" value="1"/>
</dbReference>
<name>A0ABS2GA72_9FIRM</name>